<dbReference type="PANTHER" id="PTHR42899:SF1">
    <property type="entry name" value="SPERMATOGENESIS-ASSOCIATED PROTEIN 20"/>
    <property type="match status" value="1"/>
</dbReference>
<dbReference type="Proteomes" id="UP000281955">
    <property type="component" value="Unassembled WGS sequence"/>
</dbReference>
<name>A0A420XV86_9ACTN</name>
<dbReference type="SUPFAM" id="SSF52833">
    <property type="entry name" value="Thioredoxin-like"/>
    <property type="match status" value="1"/>
</dbReference>
<dbReference type="PIRSF" id="PIRSF006402">
    <property type="entry name" value="UCP006402_thioredoxin"/>
    <property type="match status" value="1"/>
</dbReference>
<accession>A0A420XV86</accession>
<protein>
    <recommendedName>
        <fullName evidence="1">Spermatogenesis-associated protein 20-like TRX domain-containing protein</fullName>
    </recommendedName>
</protein>
<dbReference type="CDD" id="cd02955">
    <property type="entry name" value="SSP411"/>
    <property type="match status" value="1"/>
</dbReference>
<dbReference type="EMBL" id="RBWV01000002">
    <property type="protein sequence ID" value="RKS80687.1"/>
    <property type="molecule type" value="Genomic_DNA"/>
</dbReference>
<reference evidence="2 3" key="1">
    <citation type="submission" date="2018-10" db="EMBL/GenBank/DDBJ databases">
        <title>Genomic Encyclopedia of Archaeal and Bacterial Type Strains, Phase II (KMG-II): from individual species to whole genera.</title>
        <authorList>
            <person name="Goeker M."/>
        </authorList>
    </citation>
    <scope>NUCLEOTIDE SEQUENCE [LARGE SCALE GENOMIC DNA]</scope>
    <source>
        <strain evidence="2 3">RP-AC37</strain>
    </source>
</reference>
<evidence type="ECO:0000313" key="2">
    <source>
        <dbReference type="EMBL" id="RKS80687.1"/>
    </source>
</evidence>
<dbReference type="InterPro" id="IPR036249">
    <property type="entry name" value="Thioredoxin-like_sf"/>
</dbReference>
<dbReference type="InterPro" id="IPR008928">
    <property type="entry name" value="6-hairpin_glycosidase_sf"/>
</dbReference>
<dbReference type="InterPro" id="IPR024705">
    <property type="entry name" value="Ssp411"/>
</dbReference>
<dbReference type="InParanoid" id="A0A420XV86"/>
<keyword evidence="3" id="KW-1185">Reference proteome</keyword>
<gene>
    <name evidence="2" type="ORF">CLV35_0153</name>
</gene>
<comment type="caution">
    <text evidence="2">The sequence shown here is derived from an EMBL/GenBank/DDBJ whole genome shotgun (WGS) entry which is preliminary data.</text>
</comment>
<dbReference type="SUPFAM" id="SSF48208">
    <property type="entry name" value="Six-hairpin glycosidases"/>
    <property type="match status" value="1"/>
</dbReference>
<evidence type="ECO:0000313" key="3">
    <source>
        <dbReference type="Proteomes" id="UP000281955"/>
    </source>
</evidence>
<dbReference type="InterPro" id="IPR004879">
    <property type="entry name" value="Ssp411-like_TRX"/>
</dbReference>
<dbReference type="PANTHER" id="PTHR42899">
    <property type="entry name" value="SPERMATOGENESIS-ASSOCIATED PROTEIN 20"/>
    <property type="match status" value="1"/>
</dbReference>
<evidence type="ECO:0000259" key="1">
    <source>
        <dbReference type="Pfam" id="PF03190"/>
    </source>
</evidence>
<dbReference type="Pfam" id="PF03190">
    <property type="entry name" value="Thioredox_DsbH"/>
    <property type="match status" value="1"/>
</dbReference>
<dbReference type="OrthoDB" id="9762614at2"/>
<dbReference type="AlphaFoldDB" id="A0A420XV86"/>
<feature type="domain" description="Spermatogenesis-associated protein 20-like TRX" evidence="1">
    <location>
        <begin position="3"/>
        <end position="163"/>
    </location>
</feature>
<dbReference type="GO" id="GO:0005975">
    <property type="term" value="P:carbohydrate metabolic process"/>
    <property type="evidence" value="ECO:0007669"/>
    <property type="project" value="InterPro"/>
</dbReference>
<sequence>MGNRLAASTSPYLLQHADNPVDWWEWGDEALAEARRRDVPVLLSVGYAACHWCHVMAHESFEDPATAALMNERFVCIKVDREERPDVDAVYMEATQAMTGHGGWPMTVFATPEGEPFFCGTYFPPRPMHRMPSFQQVLSSVGQAWETRRAELRSSAASILQQLGERSVVAGGTQPPGEPELAAAVEALAADFDAARGGFGGAPKFPPSMVLEFLLRHSARVGDARALALAEGTLEAMARGGIYDQLAGGFARYSVDAEWVVPHFEKMLYDNALLLRVYLHWWRLTGSPLGRRVAEQTGDFLLAELRTPEGGFASSLDADSEGEEGRFYVWTRDQLSSVLGDDDGDWAADLLGVTPQGTFEHGTSVLQLLEDPADDERWASVRTRLLAARAERVRPGRDDKVVAGWNGLAVAALAEAGILLQRSDFVEAAGAAAELVIGLQSRGGRLLRTSRDGVAGTSAGVLEDYADLAEGLLALLAATGDARWLEAAAELLDTAVELFAADDGGFYDAPPDSGLVRRPRDPLDGPAPSGQFALAGALATYAAVTGRTQAREVAERALGVATLVAGRYPRAGGWGLAVGEALLAGPLEIAVVGEPADPRTVELHRAALAATSPGVAVVRGAPGDDRVPLLQDRPLVDGEPAAYVCEGFACRRPVTSPAELRRLLDELGAHPSAVGEPPSDRVVIE</sequence>
<dbReference type="FunCoup" id="A0A420XV86">
    <property type="interactions" value="281"/>
</dbReference>
<dbReference type="RefSeq" id="WP_121191529.1">
    <property type="nucleotide sequence ID" value="NZ_RBWV01000002.1"/>
</dbReference>
<proteinExistence type="predicted"/>
<organism evidence="2 3">
    <name type="scientific">Motilibacter peucedani</name>
    <dbReference type="NCBI Taxonomy" id="598650"/>
    <lineage>
        <taxon>Bacteria</taxon>
        <taxon>Bacillati</taxon>
        <taxon>Actinomycetota</taxon>
        <taxon>Actinomycetes</taxon>
        <taxon>Motilibacterales</taxon>
        <taxon>Motilibacteraceae</taxon>
        <taxon>Motilibacter</taxon>
    </lineage>
</organism>
<dbReference type="Gene3D" id="3.40.30.10">
    <property type="entry name" value="Glutaredoxin"/>
    <property type="match status" value="1"/>
</dbReference>